<feature type="compositionally biased region" description="Pro residues" evidence="1">
    <location>
        <begin position="684"/>
        <end position="704"/>
    </location>
</feature>
<feature type="compositionally biased region" description="Polar residues" evidence="1">
    <location>
        <begin position="667"/>
        <end position="679"/>
    </location>
</feature>
<organism evidence="3 4">
    <name type="scientific">Choiromyces venosus 120613-1</name>
    <dbReference type="NCBI Taxonomy" id="1336337"/>
    <lineage>
        <taxon>Eukaryota</taxon>
        <taxon>Fungi</taxon>
        <taxon>Dikarya</taxon>
        <taxon>Ascomycota</taxon>
        <taxon>Pezizomycotina</taxon>
        <taxon>Pezizomycetes</taxon>
        <taxon>Pezizales</taxon>
        <taxon>Tuberaceae</taxon>
        <taxon>Choiromyces</taxon>
    </lineage>
</organism>
<feature type="region of interest" description="Disordered" evidence="1">
    <location>
        <begin position="539"/>
        <end position="570"/>
    </location>
</feature>
<feature type="compositionally biased region" description="Low complexity" evidence="1">
    <location>
        <begin position="728"/>
        <end position="738"/>
    </location>
</feature>
<sequence>MSLNGLDSPQLTEAFDKACAEPGGWFWIKYTSRDDVEFLCRGSNGSEEMREAAAKEPNDSPLYGFIRFRRRNILIKYIPEETSRVLKARSTVHFQSIAERFNPHDTEITITCPKELRDNALTSACSTHTATASISSSNSSLRQRRLTDIAESADEEEPLKGTINPGSPVPIGKTDEKETGSQGLAVVVTTHDHKLPDGGPGSPVFLDEDGDHLISPRSSTFPGGEELRRKSTNSIRPSPSDIYGYPYTPKVKLGPRPHVESQKRPHTSSSERSKTFPSPGEEVRPVASVPKSVQIAPRKSSTSSVRAKSLTSESVKSIPISPGLPSPVASPQPPPPTILLPPSPPRPEGPPVLSPEKQRLMRALQLRRQTMTLEVKEHVKVDDDTPPEDSLVNVKEKDEAKSIKSEFEEDIASDKSMIEQEPVEDPRESIPDSEQELDASAGQGGININTGAGEQESQQTEDENTEQHHIQQSEEAPSVTEEQQAESTKVRGEPESDVETESDQSVEVSIAESRPISIKPVQQPIPNIVKSIYQTAPKSTSPIVAPSQSVPKVLKRAERPQPERVPPTEIPVIETARSVSAPFLKSARETTKPAVVRKVNVGGGGSVLQRIRQLEMLSVSEGGTAAPPISPPRSRNTSPIPAFPPRPVSVHSNPPIRTLPNPPPQHRGSTSYTSPTRAQTAPAFEPPPQYAAPPIPPKLRPPPKMEIIERNNRPELQVTTTITRDESPVPLSVSSPCPNKVAEAPRNSPKEREISSPLLDPSPTRRSSLDFGSVYSHSQNSSRRPSVDRPTPSRSSSSRDLENLPESRLGSTSSKKGKGTKSRRSSSSSSGSSHRPSKSPTSPKSPKSSKGFLRRMGSSLSKKTKEVAAEVISAAAPTPAAAPAPAPKPAPVPAPVPEPVQSTRKTYLLAGWINVQLPDTMLWRRRCMKIDSNGWLFLSLTDDENSPQTRKYHITSEIRTVDLPDVDEQELPHSVRLFLEEGGTLQCACQNVSEQKEVLRVIRGCIV</sequence>
<feature type="compositionally biased region" description="Low complexity" evidence="1">
    <location>
        <begin position="825"/>
        <end position="850"/>
    </location>
</feature>
<feature type="compositionally biased region" description="Pro residues" evidence="1">
    <location>
        <begin position="322"/>
        <end position="353"/>
    </location>
</feature>
<feature type="region of interest" description="Disordered" evidence="1">
    <location>
        <begin position="619"/>
        <end position="864"/>
    </location>
</feature>
<feature type="compositionally biased region" description="Low complexity" evidence="1">
    <location>
        <begin position="781"/>
        <end position="796"/>
    </location>
</feature>
<dbReference type="GO" id="GO:0003779">
    <property type="term" value="F:actin binding"/>
    <property type="evidence" value="ECO:0007669"/>
    <property type="project" value="InterPro"/>
</dbReference>
<dbReference type="STRING" id="1336337.A0A3N4JDY6"/>
<dbReference type="InterPro" id="IPR029006">
    <property type="entry name" value="ADF-H/Gelsolin-like_dom_sf"/>
</dbReference>
<dbReference type="Gene3D" id="3.40.20.10">
    <property type="entry name" value="Severin"/>
    <property type="match status" value="1"/>
</dbReference>
<feature type="region of interest" description="Disordered" evidence="1">
    <location>
        <begin position="876"/>
        <end position="896"/>
    </location>
</feature>
<gene>
    <name evidence="3" type="ORF">L873DRAFT_1932157</name>
</gene>
<feature type="domain" description="ADF-H" evidence="2">
    <location>
        <begin position="9"/>
        <end position="124"/>
    </location>
</feature>
<feature type="region of interest" description="Disordered" evidence="1">
    <location>
        <begin position="150"/>
        <end position="354"/>
    </location>
</feature>
<evidence type="ECO:0000256" key="1">
    <source>
        <dbReference type="SAM" id="MobiDB-lite"/>
    </source>
</evidence>
<name>A0A3N4JDY6_9PEZI</name>
<keyword evidence="4" id="KW-1185">Reference proteome</keyword>
<protein>
    <recommendedName>
        <fullName evidence="2">ADF-H domain-containing protein</fullName>
    </recommendedName>
</protein>
<dbReference type="Pfam" id="PF00241">
    <property type="entry name" value="Cofilin_ADF"/>
    <property type="match status" value="1"/>
</dbReference>
<proteinExistence type="predicted"/>
<evidence type="ECO:0000313" key="4">
    <source>
        <dbReference type="Proteomes" id="UP000276215"/>
    </source>
</evidence>
<feature type="compositionally biased region" description="Acidic residues" evidence="1">
    <location>
        <begin position="495"/>
        <end position="504"/>
    </location>
</feature>
<reference evidence="3 4" key="1">
    <citation type="journal article" date="2018" name="Nat. Ecol. Evol.">
        <title>Pezizomycetes genomes reveal the molecular basis of ectomycorrhizal truffle lifestyle.</title>
        <authorList>
            <person name="Murat C."/>
            <person name="Payen T."/>
            <person name="Noel B."/>
            <person name="Kuo A."/>
            <person name="Morin E."/>
            <person name="Chen J."/>
            <person name="Kohler A."/>
            <person name="Krizsan K."/>
            <person name="Balestrini R."/>
            <person name="Da Silva C."/>
            <person name="Montanini B."/>
            <person name="Hainaut M."/>
            <person name="Levati E."/>
            <person name="Barry K.W."/>
            <person name="Belfiori B."/>
            <person name="Cichocki N."/>
            <person name="Clum A."/>
            <person name="Dockter R.B."/>
            <person name="Fauchery L."/>
            <person name="Guy J."/>
            <person name="Iotti M."/>
            <person name="Le Tacon F."/>
            <person name="Lindquist E.A."/>
            <person name="Lipzen A."/>
            <person name="Malagnac F."/>
            <person name="Mello A."/>
            <person name="Molinier V."/>
            <person name="Miyauchi S."/>
            <person name="Poulain J."/>
            <person name="Riccioni C."/>
            <person name="Rubini A."/>
            <person name="Sitrit Y."/>
            <person name="Splivallo R."/>
            <person name="Traeger S."/>
            <person name="Wang M."/>
            <person name="Zifcakova L."/>
            <person name="Wipf D."/>
            <person name="Zambonelli A."/>
            <person name="Paolocci F."/>
            <person name="Nowrousian M."/>
            <person name="Ottonello S."/>
            <person name="Baldrian P."/>
            <person name="Spatafora J.W."/>
            <person name="Henrissat B."/>
            <person name="Nagy L.G."/>
            <person name="Aury J.M."/>
            <person name="Wincker P."/>
            <person name="Grigoriev I.V."/>
            <person name="Bonfante P."/>
            <person name="Martin F.M."/>
        </authorList>
    </citation>
    <scope>NUCLEOTIDE SEQUENCE [LARGE SCALE GENOMIC DNA]</scope>
    <source>
        <strain evidence="3 4">120613-1</strain>
    </source>
</reference>
<feature type="region of interest" description="Disordered" evidence="1">
    <location>
        <begin position="375"/>
        <end position="525"/>
    </location>
</feature>
<evidence type="ECO:0000259" key="2">
    <source>
        <dbReference type="Pfam" id="PF00241"/>
    </source>
</evidence>
<evidence type="ECO:0000313" key="3">
    <source>
        <dbReference type="EMBL" id="RPA95188.1"/>
    </source>
</evidence>
<dbReference type="SUPFAM" id="SSF55753">
    <property type="entry name" value="Actin depolymerizing proteins"/>
    <property type="match status" value="1"/>
</dbReference>
<dbReference type="AlphaFoldDB" id="A0A3N4JDY6"/>
<feature type="compositionally biased region" description="Basic residues" evidence="1">
    <location>
        <begin position="815"/>
        <end position="824"/>
    </location>
</feature>
<dbReference type="Proteomes" id="UP000276215">
    <property type="component" value="Unassembled WGS sequence"/>
</dbReference>
<dbReference type="OrthoDB" id="74412at2759"/>
<feature type="compositionally biased region" description="Pro residues" evidence="1">
    <location>
        <begin position="880"/>
        <end position="896"/>
    </location>
</feature>
<feature type="compositionally biased region" description="Basic and acidic residues" evidence="1">
    <location>
        <begin position="257"/>
        <end position="274"/>
    </location>
</feature>
<feature type="compositionally biased region" description="Basic and acidic residues" evidence="1">
    <location>
        <begin position="394"/>
        <end position="430"/>
    </location>
</feature>
<dbReference type="InterPro" id="IPR002108">
    <property type="entry name" value="ADF-H"/>
</dbReference>
<accession>A0A3N4JDY6</accession>
<feature type="compositionally biased region" description="Polar residues" evidence="1">
    <location>
        <begin position="299"/>
        <end position="315"/>
    </location>
</feature>
<feature type="compositionally biased region" description="Polar residues" evidence="1">
    <location>
        <begin position="539"/>
        <end position="550"/>
    </location>
</feature>
<feature type="compositionally biased region" description="Polar residues" evidence="1">
    <location>
        <begin position="446"/>
        <end position="458"/>
    </location>
</feature>
<dbReference type="EMBL" id="ML120428">
    <property type="protein sequence ID" value="RPA95188.1"/>
    <property type="molecule type" value="Genomic_DNA"/>
</dbReference>